<organism evidence="1">
    <name type="scientific">Strongyloides ratti</name>
    <name type="common">Parasitic roundworm</name>
    <dbReference type="NCBI Taxonomy" id="34506"/>
    <lineage>
        <taxon>Eukaryota</taxon>
        <taxon>Metazoa</taxon>
        <taxon>Ecdysozoa</taxon>
        <taxon>Nematoda</taxon>
        <taxon>Chromadorea</taxon>
        <taxon>Rhabditida</taxon>
        <taxon>Tylenchina</taxon>
        <taxon>Panagrolaimomorpha</taxon>
        <taxon>Strongyloidoidea</taxon>
        <taxon>Strongyloididae</taxon>
        <taxon>Strongyloides</taxon>
    </lineage>
</organism>
<dbReference type="WBParaSite" id="SRAE_1000065900.1">
    <property type="protein sequence ID" value="SRAE_1000065900.1"/>
    <property type="gene ID" value="WBGene00257256"/>
</dbReference>
<dbReference type="AlphaFoldDB" id="A0A090KY80"/>
<protein>
    <submittedName>
        <fullName evidence="3">Chromo domain-containing protein</fullName>
    </submittedName>
</protein>
<keyword evidence="2" id="KW-1185">Reference proteome</keyword>
<evidence type="ECO:0000313" key="4">
    <source>
        <dbReference type="WormBase" id="SRAE_1000065900"/>
    </source>
</evidence>
<reference evidence="2" key="1">
    <citation type="submission" date="2014-09" db="EMBL/GenBank/DDBJ databases">
        <authorList>
            <person name="Martin A.A."/>
        </authorList>
    </citation>
    <scope>NUCLEOTIDE SEQUENCE</scope>
    <source>
        <strain evidence="2">ED321</strain>
    </source>
</reference>
<accession>A0A090KY80</accession>
<sequence length="289" mass="33679">MLHKILGKIELLDDDKDTHNIYYLVQWNNCDGPITVQNINLLSEYIKKYAEFESKSTLNHFCDKTMFNTLSNEQVEFLISHLMKYCNDTSFIEDDTDAVEVPQMSIESSLNKDNDICSNDSKCGEMSHSEGINEICCNNDDNIENPVKKNRLFNFSYDEIFHIVFGEIPNSNNYINNNMNDFDREYGSSNSSFLSECNLNEERAFSLEDSFSLFEQKISNMINKDKNKLNGKRNWNTLELISYVVPNTEDGYIGYDTVNKTFEIIEDHEVPDSQRFKINELEEITKIRK</sequence>
<reference evidence="3" key="3">
    <citation type="submission" date="2020-12" db="UniProtKB">
        <authorList>
            <consortium name="WormBaseParasite"/>
        </authorList>
    </citation>
    <scope>IDENTIFICATION</scope>
</reference>
<dbReference type="Proteomes" id="UP000035682">
    <property type="component" value="Unplaced"/>
</dbReference>
<dbReference type="CTD" id="36374751"/>
<dbReference type="EMBL" id="LN609528">
    <property type="protein sequence ID" value="CEF62386.1"/>
    <property type="molecule type" value="Genomic_DNA"/>
</dbReference>
<evidence type="ECO:0000313" key="1">
    <source>
        <dbReference type="EMBL" id="CEF62386.1"/>
    </source>
</evidence>
<reference evidence="1" key="2">
    <citation type="submission" date="2014-09" db="EMBL/GenBank/DDBJ databases">
        <authorList>
            <person name="Aslett A.Martin."/>
        </authorList>
    </citation>
    <scope>NUCLEOTIDE SEQUENCE</scope>
    <source>
        <strain evidence="1">ED321 Heterogonic</strain>
    </source>
</reference>
<name>A0A090KY80_STRRB</name>
<dbReference type="WormBase" id="SRAE_1000065900">
    <property type="protein sequence ID" value="SRP01912"/>
    <property type="gene ID" value="WBGene00257256"/>
</dbReference>
<dbReference type="RefSeq" id="XP_024501588.1">
    <property type="nucleotide sequence ID" value="XM_024647518.1"/>
</dbReference>
<gene>
    <name evidence="1 3 4" type="ORF">SRAE_1000065900</name>
</gene>
<evidence type="ECO:0000313" key="3">
    <source>
        <dbReference type="WBParaSite" id="SRAE_1000065900.1"/>
    </source>
</evidence>
<evidence type="ECO:0000313" key="2">
    <source>
        <dbReference type="Proteomes" id="UP000035682"/>
    </source>
</evidence>
<dbReference type="GeneID" id="36374751"/>
<proteinExistence type="predicted"/>